<reference evidence="1" key="1">
    <citation type="submission" date="2018-05" db="EMBL/GenBank/DDBJ databases">
        <authorList>
            <person name="Lanie J.A."/>
            <person name="Ng W.-L."/>
            <person name="Kazmierczak K.M."/>
            <person name="Andrzejewski T.M."/>
            <person name="Davidsen T.M."/>
            <person name="Wayne K.J."/>
            <person name="Tettelin H."/>
            <person name="Glass J.I."/>
            <person name="Rusch D."/>
            <person name="Podicherti R."/>
            <person name="Tsui H.-C.T."/>
            <person name="Winkler M.E."/>
        </authorList>
    </citation>
    <scope>NUCLEOTIDE SEQUENCE</scope>
</reference>
<protein>
    <submittedName>
        <fullName evidence="1">Uncharacterized protein</fullName>
    </submittedName>
</protein>
<gene>
    <name evidence="1" type="ORF">METZ01_LOCUS469372</name>
</gene>
<sequence length="26" mass="3157">MTEEHRPEAFRLLHMFLKDGGYYLDS</sequence>
<accession>A0A383BAQ5</accession>
<organism evidence="1">
    <name type="scientific">marine metagenome</name>
    <dbReference type="NCBI Taxonomy" id="408172"/>
    <lineage>
        <taxon>unclassified sequences</taxon>
        <taxon>metagenomes</taxon>
        <taxon>ecological metagenomes</taxon>
    </lineage>
</organism>
<proteinExistence type="predicted"/>
<evidence type="ECO:0000313" key="1">
    <source>
        <dbReference type="EMBL" id="SVE16518.1"/>
    </source>
</evidence>
<name>A0A383BAQ5_9ZZZZ</name>
<feature type="non-terminal residue" evidence="1">
    <location>
        <position position="26"/>
    </location>
</feature>
<dbReference type="AlphaFoldDB" id="A0A383BAQ5"/>
<dbReference type="EMBL" id="UINC01198527">
    <property type="protein sequence ID" value="SVE16518.1"/>
    <property type="molecule type" value="Genomic_DNA"/>
</dbReference>